<reference evidence="4 5" key="2">
    <citation type="journal article" date="2008" name="Nature">
        <title>The Phaeodactylum genome reveals the evolutionary history of diatom genomes.</title>
        <authorList>
            <person name="Bowler C."/>
            <person name="Allen A.E."/>
            <person name="Badger J.H."/>
            <person name="Grimwood J."/>
            <person name="Jabbari K."/>
            <person name="Kuo A."/>
            <person name="Maheswari U."/>
            <person name="Martens C."/>
            <person name="Maumus F."/>
            <person name="Otillar R.P."/>
            <person name="Rayko E."/>
            <person name="Salamov A."/>
            <person name="Vandepoele K."/>
            <person name="Beszteri B."/>
            <person name="Gruber A."/>
            <person name="Heijde M."/>
            <person name="Katinka M."/>
            <person name="Mock T."/>
            <person name="Valentin K."/>
            <person name="Verret F."/>
            <person name="Berges J.A."/>
            <person name="Brownlee C."/>
            <person name="Cadoret J.P."/>
            <person name="Chiovitti A."/>
            <person name="Choi C.J."/>
            <person name="Coesel S."/>
            <person name="De Martino A."/>
            <person name="Detter J.C."/>
            <person name="Durkin C."/>
            <person name="Falciatore A."/>
            <person name="Fournet J."/>
            <person name="Haruta M."/>
            <person name="Huysman M.J."/>
            <person name="Jenkins B.D."/>
            <person name="Jiroutova K."/>
            <person name="Jorgensen R.E."/>
            <person name="Joubert Y."/>
            <person name="Kaplan A."/>
            <person name="Kroger N."/>
            <person name="Kroth P.G."/>
            <person name="La Roche J."/>
            <person name="Lindquist E."/>
            <person name="Lommer M."/>
            <person name="Martin-Jezequel V."/>
            <person name="Lopez P.J."/>
            <person name="Lucas S."/>
            <person name="Mangogna M."/>
            <person name="McGinnis K."/>
            <person name="Medlin L.K."/>
            <person name="Montsant A."/>
            <person name="Oudot-Le Secq M.P."/>
            <person name="Napoli C."/>
            <person name="Obornik M."/>
            <person name="Parker M.S."/>
            <person name="Petit J.L."/>
            <person name="Porcel B.M."/>
            <person name="Poulsen N."/>
            <person name="Robison M."/>
            <person name="Rychlewski L."/>
            <person name="Rynearson T.A."/>
            <person name="Schmutz J."/>
            <person name="Shapiro H."/>
            <person name="Siaut M."/>
            <person name="Stanley M."/>
            <person name="Sussman M.R."/>
            <person name="Taylor A.R."/>
            <person name="Vardi A."/>
            <person name="von Dassow P."/>
            <person name="Vyverman W."/>
            <person name="Willis A."/>
            <person name="Wyrwicz L.S."/>
            <person name="Rokhsar D.S."/>
            <person name="Weissenbach J."/>
            <person name="Armbrust E.V."/>
            <person name="Green B.R."/>
            <person name="Van de Peer Y."/>
            <person name="Grigoriev I.V."/>
        </authorList>
    </citation>
    <scope>NUCLEOTIDE SEQUENCE [LARGE SCALE GENOMIC DNA]</scope>
    <source>
        <strain evidence="4 5">CCMP1335</strain>
    </source>
</reference>
<evidence type="ECO:0000259" key="3">
    <source>
        <dbReference type="PROSITE" id="PS50011"/>
    </source>
</evidence>
<name>B8LDL3_THAPS</name>
<organism evidence="4 5">
    <name type="scientific">Thalassiosira pseudonana</name>
    <name type="common">Marine diatom</name>
    <name type="synonym">Cyclotella nana</name>
    <dbReference type="NCBI Taxonomy" id="35128"/>
    <lineage>
        <taxon>Eukaryota</taxon>
        <taxon>Sar</taxon>
        <taxon>Stramenopiles</taxon>
        <taxon>Ochrophyta</taxon>
        <taxon>Bacillariophyta</taxon>
        <taxon>Coscinodiscophyceae</taxon>
        <taxon>Thalassiosirophycidae</taxon>
        <taxon>Thalassiosirales</taxon>
        <taxon>Thalassiosiraceae</taxon>
        <taxon>Thalassiosira</taxon>
    </lineage>
</organism>
<evidence type="ECO:0000256" key="2">
    <source>
        <dbReference type="SAM" id="Phobius"/>
    </source>
</evidence>
<dbReference type="PaxDb" id="35128-Thaps25512"/>
<dbReference type="KEGG" id="tps:THAPSDRAFT_25512"/>
<sequence length="573" mass="64898">MARALLPSGMDVNGTTEITNTGVLGGTTNTTSSSFSTTINNRTTSSSIRQIYLKSLLTAFIMVFLPLVWISYSITSYSNKVNTVKAGLARSVELEQRRVALKRLEKLRGKMAREFDESGAATTDGGVNTFRIVNGEMLYQDEGTKNTKQILHDILEYYIPQPNIQTSNANSTESIPSLHSSEATPVQSSWYQPNAYDYLPDGHECEPQYQWQVGTNVNCNTFHELNLLQMRMINKGGSRIAFEMKQHLNTGGGSIEEAKFVYKTIKYSNEVDMHMVEQQRKDALVMERTTKSRFIPELYGYCSVGVMMDFMPEGNMHDYIKGARLSGGSTLPAVDKLRISIHIASSVADLHETGEDESVPAFYHNDTRRWPLSQPDFSSFSLPSVCCHQYLFQNGLFKLNDFNYARPILRNKQTKDVCLQKESNMGMWKGRSLEDHQRKTPGFDLQPFMPDKTDVWMMGNVIYIILTDLYTFEKPQRLSVEETSAALVAGKRSPIPDNIASSDDPSYVAIRMALDMCWKQEWRERSSARAVSDYLIGELKRITGEEDPGLRVKLPERDSNQRPTDNEFTKMGY</sequence>
<dbReference type="InterPro" id="IPR011009">
    <property type="entry name" value="Kinase-like_dom_sf"/>
</dbReference>
<dbReference type="SUPFAM" id="SSF56112">
    <property type="entry name" value="Protein kinase-like (PK-like)"/>
    <property type="match status" value="1"/>
</dbReference>
<accession>B8LDL3</accession>
<keyword evidence="2" id="KW-1133">Transmembrane helix</keyword>
<dbReference type="GO" id="GO:0005886">
    <property type="term" value="C:plasma membrane"/>
    <property type="evidence" value="ECO:0000318"/>
    <property type="project" value="GO_Central"/>
</dbReference>
<feature type="transmembrane region" description="Helical" evidence="2">
    <location>
        <begin position="51"/>
        <end position="72"/>
    </location>
</feature>
<proteinExistence type="predicted"/>
<reference evidence="4 5" key="1">
    <citation type="journal article" date="2004" name="Science">
        <title>The genome of the diatom Thalassiosira pseudonana: ecology, evolution, and metabolism.</title>
        <authorList>
            <person name="Armbrust E.V."/>
            <person name="Berges J.A."/>
            <person name="Bowler C."/>
            <person name="Green B.R."/>
            <person name="Martinez D."/>
            <person name="Putnam N.H."/>
            <person name="Zhou S."/>
            <person name="Allen A.E."/>
            <person name="Apt K.E."/>
            <person name="Bechner M."/>
            <person name="Brzezinski M.A."/>
            <person name="Chaal B.K."/>
            <person name="Chiovitti A."/>
            <person name="Davis A.K."/>
            <person name="Demarest M.S."/>
            <person name="Detter J.C."/>
            <person name="Glavina T."/>
            <person name="Goodstein D."/>
            <person name="Hadi M.Z."/>
            <person name="Hellsten U."/>
            <person name="Hildebrand M."/>
            <person name="Jenkins B.D."/>
            <person name="Jurka J."/>
            <person name="Kapitonov V.V."/>
            <person name="Kroger N."/>
            <person name="Lau W.W."/>
            <person name="Lane T.W."/>
            <person name="Larimer F.W."/>
            <person name="Lippmeier J.C."/>
            <person name="Lucas S."/>
            <person name="Medina M."/>
            <person name="Montsant A."/>
            <person name="Obornik M."/>
            <person name="Parker M.S."/>
            <person name="Palenik B."/>
            <person name="Pazour G.J."/>
            <person name="Richardson P.M."/>
            <person name="Rynearson T.A."/>
            <person name="Saito M.A."/>
            <person name="Schwartz D.C."/>
            <person name="Thamatrakoln K."/>
            <person name="Valentin K."/>
            <person name="Vardi A."/>
            <person name="Wilkerson F.P."/>
            <person name="Rokhsar D.S."/>
        </authorList>
    </citation>
    <scope>NUCLEOTIDE SEQUENCE [LARGE SCALE GENOMIC DNA]</scope>
    <source>
        <strain evidence="4 5">CCMP1335</strain>
    </source>
</reference>
<dbReference type="OMA" id="HEDECEP"/>
<dbReference type="InParanoid" id="B8LDL3"/>
<dbReference type="EMBL" id="DS999420">
    <property type="protein sequence ID" value="EED86569.1"/>
    <property type="molecule type" value="Genomic_DNA"/>
</dbReference>
<dbReference type="SMART" id="SM00219">
    <property type="entry name" value="TyrKc"/>
    <property type="match status" value="1"/>
</dbReference>
<dbReference type="Proteomes" id="UP000001449">
    <property type="component" value="Unassembled WGS sequence"/>
</dbReference>
<keyword evidence="2" id="KW-0472">Membrane</keyword>
<keyword evidence="2" id="KW-0812">Transmembrane</keyword>
<feature type="region of interest" description="Disordered" evidence="1">
    <location>
        <begin position="549"/>
        <end position="573"/>
    </location>
</feature>
<dbReference type="PROSITE" id="PS50011">
    <property type="entry name" value="PROTEIN_KINASE_DOM"/>
    <property type="match status" value="1"/>
</dbReference>
<feature type="region of interest" description="Disordered" evidence="1">
    <location>
        <begin position="17"/>
        <end position="36"/>
    </location>
</feature>
<dbReference type="GO" id="GO:0004713">
    <property type="term" value="F:protein tyrosine kinase activity"/>
    <property type="evidence" value="ECO:0007669"/>
    <property type="project" value="InterPro"/>
</dbReference>
<protein>
    <recommendedName>
        <fullName evidence="3">Protein kinase domain-containing protein</fullName>
    </recommendedName>
</protein>
<dbReference type="InterPro" id="IPR000719">
    <property type="entry name" value="Prot_kinase_dom"/>
</dbReference>
<evidence type="ECO:0000256" key="1">
    <source>
        <dbReference type="SAM" id="MobiDB-lite"/>
    </source>
</evidence>
<dbReference type="AlphaFoldDB" id="B8LDL3"/>
<keyword evidence="5" id="KW-1185">Reference proteome</keyword>
<dbReference type="InterPro" id="IPR020635">
    <property type="entry name" value="Tyr_kinase_cat_dom"/>
</dbReference>
<dbReference type="GeneID" id="7451800"/>
<feature type="compositionally biased region" description="Low complexity" evidence="1">
    <location>
        <begin position="18"/>
        <end position="36"/>
    </location>
</feature>
<evidence type="ECO:0000313" key="5">
    <source>
        <dbReference type="Proteomes" id="UP000001449"/>
    </source>
</evidence>
<feature type="domain" description="Protein kinase" evidence="3">
    <location>
        <begin position="227"/>
        <end position="573"/>
    </location>
</feature>
<evidence type="ECO:0000313" key="4">
    <source>
        <dbReference type="EMBL" id="EED86569.1"/>
    </source>
</evidence>
<dbReference type="GO" id="GO:0005524">
    <property type="term" value="F:ATP binding"/>
    <property type="evidence" value="ECO:0007669"/>
    <property type="project" value="InterPro"/>
</dbReference>
<dbReference type="HOGENOM" id="CLU_476117_0_0_1"/>
<dbReference type="Gene3D" id="1.10.510.10">
    <property type="entry name" value="Transferase(Phosphotransferase) domain 1"/>
    <property type="match status" value="1"/>
</dbReference>
<gene>
    <name evidence="4" type="ORF">THAPSDRAFT_25512</name>
</gene>
<dbReference type="RefSeq" id="XP_002297101.1">
    <property type="nucleotide sequence ID" value="XM_002297065.1"/>
</dbReference>